<dbReference type="Pfam" id="PF02361">
    <property type="entry name" value="CbiQ"/>
    <property type="match status" value="1"/>
</dbReference>
<dbReference type="RefSeq" id="WP_283926960.1">
    <property type="nucleotide sequence ID" value="NZ_CP126084.1"/>
</dbReference>
<dbReference type="CDD" id="cd16914">
    <property type="entry name" value="EcfT"/>
    <property type="match status" value="1"/>
</dbReference>
<keyword evidence="4 5" id="KW-0472">Membrane</keyword>
<gene>
    <name evidence="6" type="ORF">QNH46_03590</name>
</gene>
<accession>A0AA95I896</accession>
<name>A0AA95I896_9BACL</name>
<feature type="transmembrane region" description="Helical" evidence="5">
    <location>
        <begin position="107"/>
        <end position="129"/>
    </location>
</feature>
<feature type="transmembrane region" description="Helical" evidence="5">
    <location>
        <begin position="73"/>
        <end position="95"/>
    </location>
</feature>
<evidence type="ECO:0000256" key="4">
    <source>
        <dbReference type="ARBA" id="ARBA00023136"/>
    </source>
</evidence>
<dbReference type="PANTHER" id="PTHR33514">
    <property type="entry name" value="PROTEIN ABCI12, CHLOROPLASTIC"/>
    <property type="match status" value="1"/>
</dbReference>
<dbReference type="GO" id="GO:0005886">
    <property type="term" value="C:plasma membrane"/>
    <property type="evidence" value="ECO:0007669"/>
    <property type="project" value="UniProtKB-ARBA"/>
</dbReference>
<feature type="transmembrane region" description="Helical" evidence="5">
    <location>
        <begin position="248"/>
        <end position="266"/>
    </location>
</feature>
<dbReference type="KEGG" id="pwn:QNH46_03590"/>
<evidence type="ECO:0000256" key="2">
    <source>
        <dbReference type="ARBA" id="ARBA00022692"/>
    </source>
</evidence>
<dbReference type="EMBL" id="CP126084">
    <property type="protein sequence ID" value="WHX49777.1"/>
    <property type="molecule type" value="Genomic_DNA"/>
</dbReference>
<dbReference type="InterPro" id="IPR003339">
    <property type="entry name" value="ABC/ECF_trnsptr_transmembrane"/>
</dbReference>
<evidence type="ECO:0000256" key="1">
    <source>
        <dbReference type="ARBA" id="ARBA00004141"/>
    </source>
</evidence>
<evidence type="ECO:0000313" key="6">
    <source>
        <dbReference type="EMBL" id="WHX49777.1"/>
    </source>
</evidence>
<feature type="transmembrane region" description="Helical" evidence="5">
    <location>
        <begin position="30"/>
        <end position="53"/>
    </location>
</feature>
<organism evidence="6 7">
    <name type="scientific">Paenibacillus woosongensis</name>
    <dbReference type="NCBI Taxonomy" id="307580"/>
    <lineage>
        <taxon>Bacteria</taxon>
        <taxon>Bacillati</taxon>
        <taxon>Bacillota</taxon>
        <taxon>Bacilli</taxon>
        <taxon>Bacillales</taxon>
        <taxon>Paenibacillaceae</taxon>
        <taxon>Paenibacillus</taxon>
    </lineage>
</organism>
<evidence type="ECO:0000313" key="7">
    <source>
        <dbReference type="Proteomes" id="UP001177943"/>
    </source>
</evidence>
<keyword evidence="3 5" id="KW-1133">Transmembrane helix</keyword>
<protein>
    <submittedName>
        <fullName evidence="6">Energy-coupling factor transporter transmembrane component T</fullName>
    </submittedName>
</protein>
<proteinExistence type="predicted"/>
<sequence length="267" mass="29418">MRGKLLIGRSIDTGSWVHGLDPRAKLTAMVLYLIAIVAVGSWPALGVAAVFSLTYMTATKIPLKYYVKAAKPLWVLMVFIFAVQCFTVTEGTALWQIGSWTLYSGGVSLGLISASRMALLVSFTAILTFTTTPGLLNQGMAGVLKPFEAIGLSAQRLTLMMSIALRFIPTILDESQKIVKAQAARGADLRELPWKEKGKMLVSLLVPVTVGAFRRAEELVLSMESRGYRIGAPRSEYHLLVWKRRDTWFILSFAILAASVLTYRILM</sequence>
<comment type="subcellular location">
    <subcellularLocation>
        <location evidence="1">Membrane</location>
        <topology evidence="1">Multi-pass membrane protein</topology>
    </subcellularLocation>
</comment>
<evidence type="ECO:0000256" key="5">
    <source>
        <dbReference type="SAM" id="Phobius"/>
    </source>
</evidence>
<evidence type="ECO:0000256" key="3">
    <source>
        <dbReference type="ARBA" id="ARBA00022989"/>
    </source>
</evidence>
<reference evidence="6" key="1">
    <citation type="submission" date="2023-05" db="EMBL/GenBank/DDBJ databases">
        <title>Comparative genomics of Bacillaceae isolates and their secondary metabolite potential.</title>
        <authorList>
            <person name="Song L."/>
            <person name="Nielsen L.J."/>
            <person name="Mohite O."/>
            <person name="Xu X."/>
            <person name="Weber T."/>
            <person name="Kovacs A.T."/>
        </authorList>
    </citation>
    <scope>NUCLEOTIDE SEQUENCE</scope>
    <source>
        <strain evidence="6">B2_4</strain>
    </source>
</reference>
<dbReference type="Proteomes" id="UP001177943">
    <property type="component" value="Chromosome"/>
</dbReference>
<keyword evidence="2 5" id="KW-0812">Transmembrane</keyword>
<dbReference type="AlphaFoldDB" id="A0AA95I896"/>
<dbReference type="PANTHER" id="PTHR33514:SF13">
    <property type="entry name" value="PROTEIN ABCI12, CHLOROPLASTIC"/>
    <property type="match status" value="1"/>
</dbReference>